<reference evidence="4" key="1">
    <citation type="journal article" date="2022" name="bioRxiv">
        <title>Sequencing and chromosome-scale assembly of the giantPleurodeles waltlgenome.</title>
        <authorList>
            <person name="Brown T."/>
            <person name="Elewa A."/>
            <person name="Iarovenko S."/>
            <person name="Subramanian E."/>
            <person name="Araus A.J."/>
            <person name="Petzold A."/>
            <person name="Susuki M."/>
            <person name="Suzuki K.-i.T."/>
            <person name="Hayashi T."/>
            <person name="Toyoda A."/>
            <person name="Oliveira C."/>
            <person name="Osipova E."/>
            <person name="Leigh N.D."/>
            <person name="Simon A."/>
            <person name="Yun M.H."/>
        </authorList>
    </citation>
    <scope>NUCLEOTIDE SEQUENCE</scope>
    <source>
        <strain evidence="4">20211129_DDA</strain>
        <tissue evidence="4">Liver</tissue>
    </source>
</reference>
<dbReference type="Gene3D" id="3.30.710.10">
    <property type="entry name" value="Potassium Channel Kv1.1, Chain A"/>
    <property type="match status" value="1"/>
</dbReference>
<evidence type="ECO:0000256" key="1">
    <source>
        <dbReference type="PROSITE-ProRule" id="PRU00259"/>
    </source>
</evidence>
<proteinExistence type="predicted"/>
<dbReference type="InterPro" id="IPR011333">
    <property type="entry name" value="SKP1/BTB/POZ_sf"/>
</dbReference>
<comment type="caution">
    <text evidence="4">The sequence shown here is derived from an EMBL/GenBank/DDBJ whole genome shotgun (WGS) entry which is preliminary data.</text>
</comment>
<dbReference type="SUPFAM" id="SSF54695">
    <property type="entry name" value="POZ domain"/>
    <property type="match status" value="1"/>
</dbReference>
<feature type="region of interest" description="Disordered" evidence="2">
    <location>
        <begin position="702"/>
        <end position="723"/>
    </location>
</feature>
<protein>
    <recommendedName>
        <fullName evidence="3">ARMC5-like ARM-repeats domain-containing protein</fullName>
    </recommendedName>
</protein>
<organism evidence="4 5">
    <name type="scientific">Pleurodeles waltl</name>
    <name type="common">Iberian ribbed newt</name>
    <dbReference type="NCBI Taxonomy" id="8319"/>
    <lineage>
        <taxon>Eukaryota</taxon>
        <taxon>Metazoa</taxon>
        <taxon>Chordata</taxon>
        <taxon>Craniata</taxon>
        <taxon>Vertebrata</taxon>
        <taxon>Euteleostomi</taxon>
        <taxon>Amphibia</taxon>
        <taxon>Batrachia</taxon>
        <taxon>Caudata</taxon>
        <taxon>Salamandroidea</taxon>
        <taxon>Salamandridae</taxon>
        <taxon>Pleurodelinae</taxon>
        <taxon>Pleurodeles</taxon>
    </lineage>
</organism>
<feature type="repeat" description="ARM" evidence="1">
    <location>
        <begin position="135"/>
        <end position="178"/>
    </location>
</feature>
<dbReference type="SMART" id="SM00185">
    <property type="entry name" value="ARM"/>
    <property type="match status" value="5"/>
</dbReference>
<evidence type="ECO:0000313" key="4">
    <source>
        <dbReference type="EMBL" id="KAJ1126224.1"/>
    </source>
</evidence>
<dbReference type="InterPro" id="IPR016024">
    <property type="entry name" value="ARM-type_fold"/>
</dbReference>
<dbReference type="GO" id="GO:0009653">
    <property type="term" value="P:anatomical structure morphogenesis"/>
    <property type="evidence" value="ECO:0007669"/>
    <property type="project" value="TreeGrafter"/>
</dbReference>
<feature type="repeat" description="ARM" evidence="1">
    <location>
        <begin position="93"/>
        <end position="136"/>
    </location>
</feature>
<name>A0AAV7PEN1_PLEWA</name>
<dbReference type="SUPFAM" id="SSF48371">
    <property type="entry name" value="ARM repeat"/>
    <property type="match status" value="2"/>
</dbReference>
<evidence type="ECO:0000259" key="3">
    <source>
        <dbReference type="Pfam" id="PF24768"/>
    </source>
</evidence>
<dbReference type="EMBL" id="JANPWB010000011">
    <property type="protein sequence ID" value="KAJ1126224.1"/>
    <property type="molecule type" value="Genomic_DNA"/>
</dbReference>
<dbReference type="PANTHER" id="PTHR23312:SF8">
    <property type="entry name" value="ARMADILLO REPEAT-CONTAINING PROTEIN 5"/>
    <property type="match status" value="1"/>
</dbReference>
<evidence type="ECO:0000313" key="5">
    <source>
        <dbReference type="Proteomes" id="UP001066276"/>
    </source>
</evidence>
<evidence type="ECO:0000256" key="2">
    <source>
        <dbReference type="SAM" id="MobiDB-lite"/>
    </source>
</evidence>
<dbReference type="InterPro" id="IPR000225">
    <property type="entry name" value="Armadillo"/>
</dbReference>
<dbReference type="Gene3D" id="1.25.10.10">
    <property type="entry name" value="Leucine-rich Repeat Variant"/>
    <property type="match status" value="1"/>
</dbReference>
<dbReference type="Pfam" id="PF24768">
    <property type="entry name" value="ARM_ARMC5"/>
    <property type="match status" value="1"/>
</dbReference>
<gene>
    <name evidence="4" type="ORF">NDU88_004632</name>
</gene>
<dbReference type="InterPro" id="IPR055445">
    <property type="entry name" value="ARM_ARMC5"/>
</dbReference>
<feature type="region of interest" description="Disordered" evidence="2">
    <location>
        <begin position="422"/>
        <end position="442"/>
    </location>
</feature>
<accession>A0AAV7PEN1</accession>
<dbReference type="AlphaFoldDB" id="A0AAV7PEN1"/>
<sequence length="1058" mass="115424">MASREAGGESLAASLAGLAGPDPTAQARALYAVRTRHIKEPGGIEQFRTRGGLKHVLNLLQNPRARRSMDLALSILANCCTERGSRKQVRQLGGIPPLVTILKSISVDSILNRTARALGNLALEPESACTIHDSGALPHLVDVLKNSQDGECLQSVIRALRNLADTPSHRLSIAQHGAIPPIVERLSSPDETLVAASVRALSDFTKGCSLDCAEQLSLSDGVAKLVVLADHLTKVIHECALVTLGNLCVQGVIRPTIGNAGGIRCLVEKMKEQNLVSLPYIRALCLCCREAINRVRVREVGGLELLLTLVKDERYLQAHSRIMAAFLNYFYDEVALEYLQANGLVPLLVSRLEALAESTSIAAVGAEEEDEEDERYAASYDFPTEYNRRPDPEQQQQQGTESSSFQSLRSWLLSEGYIASPGDLSPQWSPDNGNPELDPQYLEGLVSPTLGLRDDATSTIEELLTQAHPDAILTDETNCPIAAQTPVDVTGRELETANLLSSSAATLESLLSSPAADVPRQLLVSEHTGNRDPDSKMSSNFCRRRRSKSRSVLGTSDCSLNFSEASTSTPLRVRCEDRLAPAPYGGEKIVTPIQEILQASETLSSSFYRQEETWGPEAPLLLLLSRFSQVVDPSSTLVTDSTLRGLLSYVARSVYPSPRCLRLLNRLTCNPNCLEAFIRTSGVALIRAQLILGLSLEDITTSLGGPPGEETGDPMQESSHQPQERWCDARMKELGETLIRNLSVQAESPYGVGTLTHLILSGSEVDKAACAMALPLICRKESLMRKLLLDGGGLALILDKLVTSSDPFFIFTAADFLVTLVATFSPVYAPLERKQLHPVLLLPRPTVKRARLEYDSSDSTSLMACPYQRLVEAGQTDLQFRLDCGGMVGAVRQQLLSGSDVFQAMLGGEYLESRQDTVPICGISLPVFCVLMHFLHGCQEGEPCLVLEGVRQALPEQGFESSVLGGALSAAGQYLLPELQSLLEDFVCELLQLRSLPSVYCFCEHYQNQRLQHRCLRFLFHSSHQSLARGRCLSRLVQATSDQRVLLERLQAAVLGVL</sequence>
<dbReference type="PROSITE" id="PS50176">
    <property type="entry name" value="ARM_REPEAT"/>
    <property type="match status" value="2"/>
</dbReference>
<feature type="domain" description="ARMC5-like ARM-repeats" evidence="3">
    <location>
        <begin position="68"/>
        <end position="348"/>
    </location>
</feature>
<keyword evidence="5" id="KW-1185">Reference proteome</keyword>
<dbReference type="PANTHER" id="PTHR23312">
    <property type="entry name" value="ARMC5 ARMADILLO REPEAT-CONTAINING -RELATED"/>
    <property type="match status" value="1"/>
</dbReference>
<dbReference type="GO" id="GO:0005829">
    <property type="term" value="C:cytosol"/>
    <property type="evidence" value="ECO:0007669"/>
    <property type="project" value="TreeGrafter"/>
</dbReference>
<feature type="region of interest" description="Disordered" evidence="2">
    <location>
        <begin position="383"/>
        <end position="402"/>
    </location>
</feature>
<dbReference type="InterPro" id="IPR011989">
    <property type="entry name" value="ARM-like"/>
</dbReference>
<dbReference type="Proteomes" id="UP001066276">
    <property type="component" value="Chromosome 7"/>
</dbReference>